<protein>
    <recommendedName>
        <fullName evidence="13">Nuclear receptor</fullName>
    </recommendedName>
</protein>
<dbReference type="GO" id="GO:0005634">
    <property type="term" value="C:nucleus"/>
    <property type="evidence" value="ECO:0007669"/>
    <property type="project" value="TreeGrafter"/>
</dbReference>
<keyword evidence="4" id="KW-0805">Transcription regulation</keyword>
<evidence type="ECO:0000256" key="3">
    <source>
        <dbReference type="ARBA" id="ARBA00022833"/>
    </source>
</evidence>
<dbReference type="Gene3D" id="1.10.565.10">
    <property type="entry name" value="Retinoid X Receptor"/>
    <property type="match status" value="1"/>
</dbReference>
<dbReference type="AlphaFoldDB" id="A0AAV5TFQ4"/>
<keyword evidence="12" id="KW-1185">Reference proteome</keyword>
<dbReference type="InterPro" id="IPR001628">
    <property type="entry name" value="Znf_hrmn_rcpt"/>
</dbReference>
<dbReference type="InterPro" id="IPR013088">
    <property type="entry name" value="Znf_NHR/GATA"/>
</dbReference>
<dbReference type="PROSITE" id="PS51030">
    <property type="entry name" value="NUCLEAR_REC_DBD_2"/>
    <property type="match status" value="1"/>
</dbReference>
<sequence length="380" mass="43355">QDRDCLVCGVTTRIAHLGIECCRACAVFYRRAKRGNDFLCRASTGKCKPGRGSLFLKDHINLPRSGLNCKRCRYDHIISLLEKSGALSDVQAEADKADDVPLSNAVETQSSSVRPLLTHVKAHYDTMCFSRLSCELNSRRDPPHPLEISLETGPFFMADFAGLSGAIRILLTSALEFGRATFPEYAGLEKEEKWKLALNFFYRFRMFEGCYRANKIFSNESNKFFVSFATYFTVPFDMKVFETAPEGSNIAGAFEFMVNGDLPRRLKSARDLVARVSPSEEELLAVAVLMFWKTGDITVSDDIRAIGERYRAEVLKELHAYYRAEMKLEDYASRLGELMMLMQVFEKTEDIKVHFEVLRLFNVMTEDNFIYQLQRDLNIS</sequence>
<evidence type="ECO:0000256" key="8">
    <source>
        <dbReference type="ARBA" id="ARBA00023242"/>
    </source>
</evidence>
<dbReference type="PANTHER" id="PTHR46011">
    <property type="entry name" value="NUCLEAR HORMONE RECEPTOR FAMILY MEMBER NHR-86-RELATED"/>
    <property type="match status" value="1"/>
</dbReference>
<evidence type="ECO:0000256" key="1">
    <source>
        <dbReference type="ARBA" id="ARBA00022723"/>
    </source>
</evidence>
<dbReference type="SMART" id="SM00399">
    <property type="entry name" value="ZnF_C4"/>
    <property type="match status" value="1"/>
</dbReference>
<dbReference type="InterPro" id="IPR000536">
    <property type="entry name" value="Nucl_hrmn_rcpt_lig-bd"/>
</dbReference>
<dbReference type="GO" id="GO:0003700">
    <property type="term" value="F:DNA-binding transcription factor activity"/>
    <property type="evidence" value="ECO:0007669"/>
    <property type="project" value="InterPro"/>
</dbReference>
<reference evidence="11" key="1">
    <citation type="submission" date="2023-10" db="EMBL/GenBank/DDBJ databases">
        <title>Genome assembly of Pristionchus species.</title>
        <authorList>
            <person name="Yoshida K."/>
            <person name="Sommer R.J."/>
        </authorList>
    </citation>
    <scope>NUCLEOTIDE SEQUENCE</scope>
    <source>
        <strain evidence="11">RS0144</strain>
    </source>
</reference>
<keyword evidence="6" id="KW-0804">Transcription</keyword>
<keyword evidence="8" id="KW-0539">Nucleus</keyword>
<dbReference type="SUPFAM" id="SSF57716">
    <property type="entry name" value="Glucocorticoid receptor-like (DNA-binding domain)"/>
    <property type="match status" value="1"/>
</dbReference>
<dbReference type="Proteomes" id="UP001432027">
    <property type="component" value="Unassembled WGS sequence"/>
</dbReference>
<feature type="domain" description="NR LBD" evidence="10">
    <location>
        <begin position="111"/>
        <end position="380"/>
    </location>
</feature>
<keyword evidence="7" id="KW-0675">Receptor</keyword>
<accession>A0AAV5TFQ4</accession>
<name>A0AAV5TFQ4_9BILA</name>
<evidence type="ECO:0000256" key="4">
    <source>
        <dbReference type="ARBA" id="ARBA00023015"/>
    </source>
</evidence>
<keyword evidence="1" id="KW-0479">Metal-binding</keyword>
<dbReference type="GO" id="GO:0008270">
    <property type="term" value="F:zinc ion binding"/>
    <property type="evidence" value="ECO:0007669"/>
    <property type="project" value="UniProtKB-KW"/>
</dbReference>
<comment type="caution">
    <text evidence="11">The sequence shown here is derived from an EMBL/GenBank/DDBJ whole genome shotgun (WGS) entry which is preliminary data.</text>
</comment>
<organism evidence="11 12">
    <name type="scientific">Pristionchus entomophagus</name>
    <dbReference type="NCBI Taxonomy" id="358040"/>
    <lineage>
        <taxon>Eukaryota</taxon>
        <taxon>Metazoa</taxon>
        <taxon>Ecdysozoa</taxon>
        <taxon>Nematoda</taxon>
        <taxon>Chromadorea</taxon>
        <taxon>Rhabditida</taxon>
        <taxon>Rhabditina</taxon>
        <taxon>Diplogasteromorpha</taxon>
        <taxon>Diplogasteroidea</taxon>
        <taxon>Neodiplogasteridae</taxon>
        <taxon>Pristionchus</taxon>
    </lineage>
</organism>
<dbReference type="InterPro" id="IPR035500">
    <property type="entry name" value="NHR-like_dom_sf"/>
</dbReference>
<dbReference type="PANTHER" id="PTHR46011:SF6">
    <property type="entry name" value="HIGH ZINC ACTIVATED NUCLEAR RECEPTOR PROTEIN"/>
    <property type="match status" value="1"/>
</dbReference>
<evidence type="ECO:0000256" key="7">
    <source>
        <dbReference type="ARBA" id="ARBA00023170"/>
    </source>
</evidence>
<evidence type="ECO:0000259" key="10">
    <source>
        <dbReference type="PROSITE" id="PS51843"/>
    </source>
</evidence>
<keyword evidence="2" id="KW-0863">Zinc-finger</keyword>
<dbReference type="SUPFAM" id="SSF48508">
    <property type="entry name" value="Nuclear receptor ligand-binding domain"/>
    <property type="match status" value="1"/>
</dbReference>
<keyword evidence="5" id="KW-0238">DNA-binding</keyword>
<evidence type="ECO:0000313" key="12">
    <source>
        <dbReference type="Proteomes" id="UP001432027"/>
    </source>
</evidence>
<proteinExistence type="predicted"/>
<keyword evidence="3" id="KW-0862">Zinc</keyword>
<dbReference type="GO" id="GO:0043565">
    <property type="term" value="F:sequence-specific DNA binding"/>
    <property type="evidence" value="ECO:0007669"/>
    <property type="project" value="InterPro"/>
</dbReference>
<evidence type="ECO:0000256" key="6">
    <source>
        <dbReference type="ARBA" id="ARBA00023163"/>
    </source>
</evidence>
<evidence type="ECO:0000259" key="9">
    <source>
        <dbReference type="PROSITE" id="PS51030"/>
    </source>
</evidence>
<dbReference type="Pfam" id="PF00104">
    <property type="entry name" value="Hormone_recep"/>
    <property type="match status" value="1"/>
</dbReference>
<dbReference type="EMBL" id="BTSX01000004">
    <property type="protein sequence ID" value="GMS92025.1"/>
    <property type="molecule type" value="Genomic_DNA"/>
</dbReference>
<evidence type="ECO:0000256" key="5">
    <source>
        <dbReference type="ARBA" id="ARBA00023125"/>
    </source>
</evidence>
<evidence type="ECO:0000256" key="2">
    <source>
        <dbReference type="ARBA" id="ARBA00022771"/>
    </source>
</evidence>
<feature type="domain" description="Nuclear receptor" evidence="9">
    <location>
        <begin position="2"/>
        <end position="93"/>
    </location>
</feature>
<evidence type="ECO:0008006" key="13">
    <source>
        <dbReference type="Google" id="ProtNLM"/>
    </source>
</evidence>
<dbReference type="SMART" id="SM00430">
    <property type="entry name" value="HOLI"/>
    <property type="match status" value="1"/>
</dbReference>
<dbReference type="Gene3D" id="3.30.50.10">
    <property type="entry name" value="Erythroid Transcription Factor GATA-1, subunit A"/>
    <property type="match status" value="1"/>
</dbReference>
<gene>
    <name evidence="11" type="ORF">PENTCL1PPCAC_14200</name>
</gene>
<feature type="non-terminal residue" evidence="11">
    <location>
        <position position="1"/>
    </location>
</feature>
<evidence type="ECO:0000313" key="11">
    <source>
        <dbReference type="EMBL" id="GMS92025.1"/>
    </source>
</evidence>
<dbReference type="PROSITE" id="PS51843">
    <property type="entry name" value="NR_LBD"/>
    <property type="match status" value="1"/>
</dbReference>